<feature type="region of interest" description="Disordered" evidence="7">
    <location>
        <begin position="165"/>
        <end position="201"/>
    </location>
</feature>
<evidence type="ECO:0000313" key="10">
    <source>
        <dbReference type="Proteomes" id="UP000053660"/>
    </source>
</evidence>
<evidence type="ECO:0000256" key="1">
    <source>
        <dbReference type="ARBA" id="ARBA00022679"/>
    </source>
</evidence>
<evidence type="ECO:0000259" key="8">
    <source>
        <dbReference type="Pfam" id="PF17917"/>
    </source>
</evidence>
<dbReference type="InterPro" id="IPR041373">
    <property type="entry name" value="RT_RNaseH"/>
</dbReference>
<keyword evidence="6" id="KW-0695">RNA-directed DNA polymerase</keyword>
<dbReference type="InterPro" id="IPR050951">
    <property type="entry name" value="Retrovirus_Pol_polyprotein"/>
</dbReference>
<organism evidence="9 10">
    <name type="scientific">Oesophagostomum dentatum</name>
    <name type="common">Nodular worm</name>
    <dbReference type="NCBI Taxonomy" id="61180"/>
    <lineage>
        <taxon>Eukaryota</taxon>
        <taxon>Metazoa</taxon>
        <taxon>Ecdysozoa</taxon>
        <taxon>Nematoda</taxon>
        <taxon>Chromadorea</taxon>
        <taxon>Rhabditida</taxon>
        <taxon>Rhabditina</taxon>
        <taxon>Rhabditomorpha</taxon>
        <taxon>Strongyloidea</taxon>
        <taxon>Strongylidae</taxon>
        <taxon>Oesophagostomum</taxon>
    </lineage>
</organism>
<proteinExistence type="predicted"/>
<dbReference type="InterPro" id="IPR043502">
    <property type="entry name" value="DNA/RNA_pol_sf"/>
</dbReference>
<name>A0A0B1TM57_OESDE</name>
<evidence type="ECO:0000256" key="2">
    <source>
        <dbReference type="ARBA" id="ARBA00022695"/>
    </source>
</evidence>
<dbReference type="GO" id="GO:0003964">
    <property type="term" value="F:RNA-directed DNA polymerase activity"/>
    <property type="evidence" value="ECO:0007669"/>
    <property type="project" value="UniProtKB-KW"/>
</dbReference>
<reference evidence="9 10" key="1">
    <citation type="submission" date="2014-03" db="EMBL/GenBank/DDBJ databases">
        <title>Draft genome of the hookworm Oesophagostomum dentatum.</title>
        <authorList>
            <person name="Mitreva M."/>
        </authorList>
    </citation>
    <scope>NUCLEOTIDE SEQUENCE [LARGE SCALE GENOMIC DNA]</scope>
    <source>
        <strain evidence="9 10">OD-Hann</strain>
    </source>
</reference>
<accession>A0A0B1TM57</accession>
<evidence type="ECO:0000256" key="4">
    <source>
        <dbReference type="ARBA" id="ARBA00022759"/>
    </source>
</evidence>
<keyword evidence="10" id="KW-1185">Reference proteome</keyword>
<feature type="domain" description="Reverse transcriptase RNase H-like" evidence="8">
    <location>
        <begin position="65"/>
        <end position="145"/>
    </location>
</feature>
<protein>
    <recommendedName>
        <fullName evidence="8">Reverse transcriptase RNase H-like domain-containing protein</fullName>
    </recommendedName>
</protein>
<feature type="compositionally biased region" description="Basic and acidic residues" evidence="7">
    <location>
        <begin position="165"/>
        <end position="189"/>
    </location>
</feature>
<keyword evidence="3" id="KW-0540">Nuclease</keyword>
<dbReference type="SUPFAM" id="SSF56672">
    <property type="entry name" value="DNA/RNA polymerases"/>
    <property type="match status" value="1"/>
</dbReference>
<sequence>MPQTRHLACITDKDGRHPDPEKNEVIRQMPVPKKVQEDRSFLGMSAYYCRDRCVRLGDWSSSSERNADGTQNVICLASRSLTPVEKNYGETEKEGLALIFALRKFHHYTLYGRRFKLMTDHKPLLHIFVPKKMVPVYTANGLQRWKPPAEIFLGRQIRTSLTLEKEPRKRTATRNEKMEEQFNRHHGAQEKSYQMGESVLV</sequence>
<dbReference type="GO" id="GO:0016787">
    <property type="term" value="F:hydrolase activity"/>
    <property type="evidence" value="ECO:0007669"/>
    <property type="project" value="UniProtKB-KW"/>
</dbReference>
<keyword evidence="2" id="KW-0548">Nucleotidyltransferase</keyword>
<evidence type="ECO:0000256" key="3">
    <source>
        <dbReference type="ARBA" id="ARBA00022722"/>
    </source>
</evidence>
<dbReference type="GO" id="GO:0004519">
    <property type="term" value="F:endonuclease activity"/>
    <property type="evidence" value="ECO:0007669"/>
    <property type="project" value="UniProtKB-KW"/>
</dbReference>
<dbReference type="OrthoDB" id="5850908at2759"/>
<dbReference type="AlphaFoldDB" id="A0A0B1TM57"/>
<dbReference type="Proteomes" id="UP000053660">
    <property type="component" value="Unassembled WGS sequence"/>
</dbReference>
<evidence type="ECO:0000256" key="6">
    <source>
        <dbReference type="ARBA" id="ARBA00022918"/>
    </source>
</evidence>
<evidence type="ECO:0000313" key="9">
    <source>
        <dbReference type="EMBL" id="KHJ98618.1"/>
    </source>
</evidence>
<dbReference type="PANTHER" id="PTHR37984">
    <property type="entry name" value="PROTEIN CBG26694"/>
    <property type="match status" value="1"/>
</dbReference>
<keyword evidence="1" id="KW-0808">Transferase</keyword>
<keyword evidence="5" id="KW-0378">Hydrolase</keyword>
<gene>
    <name evidence="9" type="ORF">OESDEN_01392</name>
</gene>
<dbReference type="Pfam" id="PF17917">
    <property type="entry name" value="RT_RNaseH"/>
    <property type="match status" value="1"/>
</dbReference>
<evidence type="ECO:0000256" key="7">
    <source>
        <dbReference type="SAM" id="MobiDB-lite"/>
    </source>
</evidence>
<keyword evidence="4" id="KW-0255">Endonuclease</keyword>
<dbReference type="PANTHER" id="PTHR37984:SF5">
    <property type="entry name" value="PROTEIN NYNRIN-LIKE"/>
    <property type="match status" value="1"/>
</dbReference>
<dbReference type="EMBL" id="KN549291">
    <property type="protein sequence ID" value="KHJ98618.1"/>
    <property type="molecule type" value="Genomic_DNA"/>
</dbReference>
<evidence type="ECO:0000256" key="5">
    <source>
        <dbReference type="ARBA" id="ARBA00022801"/>
    </source>
</evidence>